<protein>
    <submittedName>
        <fullName evidence="1">Uncharacterized protein</fullName>
    </submittedName>
</protein>
<dbReference type="Proteomes" id="UP001060215">
    <property type="component" value="Chromosome 3"/>
</dbReference>
<evidence type="ECO:0000313" key="1">
    <source>
        <dbReference type="EMBL" id="KAI8025501.1"/>
    </source>
</evidence>
<proteinExistence type="predicted"/>
<name>A0ACC0IJE8_9ERIC</name>
<accession>A0ACC0IJE8</accession>
<gene>
    <name evidence="1" type="ORF">LOK49_LG02G02880</name>
</gene>
<organism evidence="1 2">
    <name type="scientific">Camellia lanceoleosa</name>
    <dbReference type="NCBI Taxonomy" id="1840588"/>
    <lineage>
        <taxon>Eukaryota</taxon>
        <taxon>Viridiplantae</taxon>
        <taxon>Streptophyta</taxon>
        <taxon>Embryophyta</taxon>
        <taxon>Tracheophyta</taxon>
        <taxon>Spermatophyta</taxon>
        <taxon>Magnoliopsida</taxon>
        <taxon>eudicotyledons</taxon>
        <taxon>Gunneridae</taxon>
        <taxon>Pentapetalae</taxon>
        <taxon>asterids</taxon>
        <taxon>Ericales</taxon>
        <taxon>Theaceae</taxon>
        <taxon>Camellia</taxon>
    </lineage>
</organism>
<dbReference type="EMBL" id="CM045760">
    <property type="protein sequence ID" value="KAI8025501.1"/>
    <property type="molecule type" value="Genomic_DNA"/>
</dbReference>
<comment type="caution">
    <text evidence="1">The sequence shown here is derived from an EMBL/GenBank/DDBJ whole genome shotgun (WGS) entry which is preliminary data.</text>
</comment>
<keyword evidence="2" id="KW-1185">Reference proteome</keyword>
<evidence type="ECO:0000313" key="2">
    <source>
        <dbReference type="Proteomes" id="UP001060215"/>
    </source>
</evidence>
<sequence>MMKSSTAEIMDAGDLRRRTVKRNAIDDAIRHVVQEIGEYEETIGTCFVLTEGGYVKGIVLVDIATIGTCFVLTEGGYVKGIVLVDIATMV</sequence>
<reference evidence="1 2" key="1">
    <citation type="journal article" date="2022" name="Plant J.">
        <title>Chromosome-level genome of Camellia lanceoleosa provides a valuable resource for understanding genome evolution and self-incompatibility.</title>
        <authorList>
            <person name="Gong W."/>
            <person name="Xiao S."/>
            <person name="Wang L."/>
            <person name="Liao Z."/>
            <person name="Chang Y."/>
            <person name="Mo W."/>
            <person name="Hu G."/>
            <person name="Li W."/>
            <person name="Zhao G."/>
            <person name="Zhu H."/>
            <person name="Hu X."/>
            <person name="Ji K."/>
            <person name="Xiang X."/>
            <person name="Song Q."/>
            <person name="Yuan D."/>
            <person name="Jin S."/>
            <person name="Zhang L."/>
        </authorList>
    </citation>
    <scope>NUCLEOTIDE SEQUENCE [LARGE SCALE GENOMIC DNA]</scope>
    <source>
        <strain evidence="1">SQ_2022a</strain>
    </source>
</reference>